<dbReference type="EMBL" id="BLXT01007928">
    <property type="protein sequence ID" value="GFO43910.1"/>
    <property type="molecule type" value="Genomic_DNA"/>
</dbReference>
<comment type="caution">
    <text evidence="2">The sequence shown here is derived from an EMBL/GenBank/DDBJ whole genome shotgun (WGS) entry which is preliminary data.</text>
</comment>
<reference evidence="2 3" key="1">
    <citation type="journal article" date="2021" name="Elife">
        <title>Chloroplast acquisition without the gene transfer in kleptoplastic sea slugs, Plakobranchus ocellatus.</title>
        <authorList>
            <person name="Maeda T."/>
            <person name="Takahashi S."/>
            <person name="Yoshida T."/>
            <person name="Shimamura S."/>
            <person name="Takaki Y."/>
            <person name="Nagai Y."/>
            <person name="Toyoda A."/>
            <person name="Suzuki Y."/>
            <person name="Arimoto A."/>
            <person name="Ishii H."/>
            <person name="Satoh N."/>
            <person name="Nishiyama T."/>
            <person name="Hasebe M."/>
            <person name="Maruyama T."/>
            <person name="Minagawa J."/>
            <person name="Obokata J."/>
            <person name="Shigenobu S."/>
        </authorList>
    </citation>
    <scope>NUCLEOTIDE SEQUENCE [LARGE SCALE GENOMIC DNA]</scope>
</reference>
<dbReference type="AlphaFoldDB" id="A0AAV4DIU9"/>
<dbReference type="Proteomes" id="UP000735302">
    <property type="component" value="Unassembled WGS sequence"/>
</dbReference>
<protein>
    <submittedName>
        <fullName evidence="2">Uncharacterized protein</fullName>
    </submittedName>
</protein>
<evidence type="ECO:0000256" key="1">
    <source>
        <dbReference type="SAM" id="MobiDB-lite"/>
    </source>
</evidence>
<sequence>MPGRNNVEADQACLRFYCSTQDKRKFRTKKRKEKTKQDEKDLERQSVSSSGHAKLSATAHREGCVIGPVEFL</sequence>
<organism evidence="2 3">
    <name type="scientific">Plakobranchus ocellatus</name>
    <dbReference type="NCBI Taxonomy" id="259542"/>
    <lineage>
        <taxon>Eukaryota</taxon>
        <taxon>Metazoa</taxon>
        <taxon>Spiralia</taxon>
        <taxon>Lophotrochozoa</taxon>
        <taxon>Mollusca</taxon>
        <taxon>Gastropoda</taxon>
        <taxon>Heterobranchia</taxon>
        <taxon>Euthyneura</taxon>
        <taxon>Panpulmonata</taxon>
        <taxon>Sacoglossa</taxon>
        <taxon>Placobranchoidea</taxon>
        <taxon>Plakobranchidae</taxon>
        <taxon>Plakobranchus</taxon>
    </lineage>
</organism>
<accession>A0AAV4DIU9</accession>
<evidence type="ECO:0000313" key="2">
    <source>
        <dbReference type="EMBL" id="GFO43910.1"/>
    </source>
</evidence>
<name>A0AAV4DIU9_9GAST</name>
<feature type="region of interest" description="Disordered" evidence="1">
    <location>
        <begin position="27"/>
        <end position="59"/>
    </location>
</feature>
<gene>
    <name evidence="2" type="ORF">PoB_007041500</name>
</gene>
<proteinExistence type="predicted"/>
<evidence type="ECO:0000313" key="3">
    <source>
        <dbReference type="Proteomes" id="UP000735302"/>
    </source>
</evidence>
<feature type="compositionally biased region" description="Basic and acidic residues" evidence="1">
    <location>
        <begin position="35"/>
        <end position="44"/>
    </location>
</feature>
<keyword evidence="3" id="KW-1185">Reference proteome</keyword>